<sequence length="138" mass="15502">MIEISDISELGTAWSKRCDHIDDHFCGRGQSVRHISEWNEDPSGTKAPSRPHETESDSLLRSGESVQKFRLGPKANAKLERSNNAQSKPESIKSYRGVDYTRRGNEYLSGMLMSQGNTITIDGEHFVEYRVIAKIGFA</sequence>
<evidence type="ECO:0000313" key="3">
    <source>
        <dbReference type="Proteomes" id="UP000288168"/>
    </source>
</evidence>
<dbReference type="Proteomes" id="UP000288168">
    <property type="component" value="Unassembled WGS sequence"/>
</dbReference>
<dbReference type="EMBL" id="NKCI01000298">
    <property type="protein sequence ID" value="RSL44206.1"/>
    <property type="molecule type" value="Genomic_DNA"/>
</dbReference>
<proteinExistence type="predicted"/>
<keyword evidence="3" id="KW-1185">Reference proteome</keyword>
<reference evidence="2 3" key="1">
    <citation type="submission" date="2017-06" db="EMBL/GenBank/DDBJ databases">
        <title>Comparative genomic analysis of Ambrosia Fusariam Clade fungi.</title>
        <authorList>
            <person name="Stajich J.E."/>
            <person name="Carrillo J."/>
            <person name="Kijimoto T."/>
            <person name="Eskalen A."/>
            <person name="O'Donnell K."/>
            <person name="Kasson M."/>
        </authorList>
    </citation>
    <scope>NUCLEOTIDE SEQUENCE [LARGE SCALE GENOMIC DNA]</scope>
    <source>
        <strain evidence="2 3">NRRL62584</strain>
    </source>
</reference>
<accession>A0A428NTT6</accession>
<dbReference type="AlphaFoldDB" id="A0A428NTT6"/>
<name>A0A428NTT6_9HYPO</name>
<evidence type="ECO:0000256" key="1">
    <source>
        <dbReference type="SAM" id="MobiDB-lite"/>
    </source>
</evidence>
<evidence type="ECO:0000313" key="2">
    <source>
        <dbReference type="EMBL" id="RSL44206.1"/>
    </source>
</evidence>
<comment type="caution">
    <text evidence="2">The sequence shown here is derived from an EMBL/GenBank/DDBJ whole genome shotgun (WGS) entry which is preliminary data.</text>
</comment>
<feature type="region of interest" description="Disordered" evidence="1">
    <location>
        <begin position="34"/>
        <end position="96"/>
    </location>
</feature>
<gene>
    <name evidence="2" type="ORF">CEP54_014783</name>
</gene>
<organism evidence="2 3">
    <name type="scientific">Fusarium duplospermum</name>
    <dbReference type="NCBI Taxonomy" id="1325734"/>
    <lineage>
        <taxon>Eukaryota</taxon>
        <taxon>Fungi</taxon>
        <taxon>Dikarya</taxon>
        <taxon>Ascomycota</taxon>
        <taxon>Pezizomycotina</taxon>
        <taxon>Sordariomycetes</taxon>
        <taxon>Hypocreomycetidae</taxon>
        <taxon>Hypocreales</taxon>
        <taxon>Nectriaceae</taxon>
        <taxon>Fusarium</taxon>
        <taxon>Fusarium solani species complex</taxon>
    </lineage>
</organism>
<dbReference type="OrthoDB" id="5235778at2759"/>
<dbReference type="STRING" id="1325734.A0A428NTT6"/>
<protein>
    <submittedName>
        <fullName evidence="2">Uncharacterized protein</fullName>
    </submittedName>
</protein>